<organism evidence="1 2">
    <name type="scientific">Pseudomonas fluorescens</name>
    <dbReference type="NCBI Taxonomy" id="294"/>
    <lineage>
        <taxon>Bacteria</taxon>
        <taxon>Pseudomonadati</taxon>
        <taxon>Pseudomonadota</taxon>
        <taxon>Gammaproteobacteria</taxon>
        <taxon>Pseudomonadales</taxon>
        <taxon>Pseudomonadaceae</taxon>
        <taxon>Pseudomonas</taxon>
    </lineage>
</organism>
<proteinExistence type="predicted"/>
<evidence type="ECO:0000313" key="1">
    <source>
        <dbReference type="EMBL" id="VVQ07564.1"/>
    </source>
</evidence>
<gene>
    <name evidence="1" type="ORF">PS941_03272</name>
</gene>
<dbReference type="RefSeq" id="WP_150693586.1">
    <property type="nucleotide sequence ID" value="NZ_CABVJC010000005.1"/>
</dbReference>
<evidence type="ECO:0000313" key="2">
    <source>
        <dbReference type="Proteomes" id="UP000326452"/>
    </source>
</evidence>
<dbReference type="EMBL" id="CABVJC010000005">
    <property type="protein sequence ID" value="VVQ07564.1"/>
    <property type="molecule type" value="Genomic_DNA"/>
</dbReference>
<protein>
    <submittedName>
        <fullName evidence="1">Uncharacterized protein</fullName>
    </submittedName>
</protein>
<dbReference type="AlphaFoldDB" id="A0A5E7UIX4"/>
<dbReference type="OrthoDB" id="6911804at2"/>
<accession>A0A5E7UIX4</accession>
<dbReference type="Proteomes" id="UP000326452">
    <property type="component" value="Unassembled WGS sequence"/>
</dbReference>
<name>A0A5E7UIX4_PSEFL</name>
<reference evidence="1 2" key="1">
    <citation type="submission" date="2019-09" db="EMBL/GenBank/DDBJ databases">
        <authorList>
            <person name="Chandra G."/>
            <person name="Truman W A."/>
        </authorList>
    </citation>
    <scope>NUCLEOTIDE SEQUENCE [LARGE SCALE GENOMIC DNA]</scope>
    <source>
        <strain evidence="1">PS941</strain>
    </source>
</reference>
<sequence>MIDLVACIRNEVVHADGTIFESFYDWQGRRTDFEVEMAQVKYVRVSKVVEIRKYMISDAGSEVLFSAAGIPYILPDRTGVLVVFNEEPSRFNSSEAPWYFGCPHNAAIYNVDGALRFQLHNPYGEGSYIGAIHSGAMPEHPNSLGVLVGAVGHDPEWLYLVDPDSPELISTGKWIRY</sequence>